<gene>
    <name evidence="1" type="ORF">GCM10009858_44640</name>
</gene>
<evidence type="ECO:0000313" key="1">
    <source>
        <dbReference type="EMBL" id="GAA2501521.1"/>
    </source>
</evidence>
<organism evidence="1 2">
    <name type="scientific">Terrabacter carboxydivorans</name>
    <dbReference type="NCBI Taxonomy" id="619730"/>
    <lineage>
        <taxon>Bacteria</taxon>
        <taxon>Bacillati</taxon>
        <taxon>Actinomycetota</taxon>
        <taxon>Actinomycetes</taxon>
        <taxon>Micrococcales</taxon>
        <taxon>Intrasporangiaceae</taxon>
        <taxon>Terrabacter</taxon>
    </lineage>
</organism>
<dbReference type="EMBL" id="BAAARE010000034">
    <property type="protein sequence ID" value="GAA2501521.1"/>
    <property type="molecule type" value="Genomic_DNA"/>
</dbReference>
<name>A0ABN3MG63_9MICO</name>
<dbReference type="Proteomes" id="UP001500730">
    <property type="component" value="Unassembled WGS sequence"/>
</dbReference>
<evidence type="ECO:0000313" key="2">
    <source>
        <dbReference type="Proteomes" id="UP001500730"/>
    </source>
</evidence>
<accession>A0ABN3MG63</accession>
<comment type="caution">
    <text evidence="1">The sequence shown here is derived from an EMBL/GenBank/DDBJ whole genome shotgun (WGS) entry which is preliminary data.</text>
</comment>
<reference evidence="1 2" key="1">
    <citation type="journal article" date="2019" name="Int. J. Syst. Evol. Microbiol.">
        <title>The Global Catalogue of Microorganisms (GCM) 10K type strain sequencing project: providing services to taxonomists for standard genome sequencing and annotation.</title>
        <authorList>
            <consortium name="The Broad Institute Genomics Platform"/>
            <consortium name="The Broad Institute Genome Sequencing Center for Infectious Disease"/>
            <person name="Wu L."/>
            <person name="Ma J."/>
        </authorList>
    </citation>
    <scope>NUCLEOTIDE SEQUENCE [LARGE SCALE GENOMIC DNA]</scope>
    <source>
        <strain evidence="1 2">JCM 16259</strain>
    </source>
</reference>
<protein>
    <submittedName>
        <fullName evidence="1">Uncharacterized protein</fullName>
    </submittedName>
</protein>
<proteinExistence type="predicted"/>
<keyword evidence="2" id="KW-1185">Reference proteome</keyword>
<sequence>MSPRDALAHAAAHLRCAAAAAEDRAAQDALNPWWAVAGTIELVAAGLDPIPTEITLSTVDVHQHLQAALAALDEMPADDAPSDFAFWRAHVGDLRTNAVALDGTPAGTTGGDC</sequence>